<evidence type="ECO:0000256" key="5">
    <source>
        <dbReference type="ARBA" id="ARBA00023015"/>
    </source>
</evidence>
<keyword evidence="6" id="KW-0804">Transcription</keyword>
<keyword evidence="5" id="KW-0805">Transcription regulation</keyword>
<evidence type="ECO:0000313" key="10">
    <source>
        <dbReference type="EMBL" id="SPJ76419.1"/>
    </source>
</evidence>
<dbReference type="PROSITE" id="PS51916">
    <property type="entry name" value="DEUBAD"/>
    <property type="match status" value="1"/>
</dbReference>
<evidence type="ECO:0000256" key="6">
    <source>
        <dbReference type="ARBA" id="ARBA00023163"/>
    </source>
</evidence>
<keyword evidence="11" id="KW-1185">Reference proteome</keyword>
<feature type="domain" description="DEUBAD" evidence="9">
    <location>
        <begin position="95"/>
        <end position="209"/>
    </location>
</feature>
<evidence type="ECO:0000256" key="4">
    <source>
        <dbReference type="ARBA" id="ARBA00022833"/>
    </source>
</evidence>
<proteinExistence type="predicted"/>
<dbReference type="GO" id="GO:0008270">
    <property type="term" value="F:zinc ion binding"/>
    <property type="evidence" value="ECO:0007669"/>
    <property type="project" value="UniProtKB-KW"/>
</dbReference>
<evidence type="ECO:0000313" key="11">
    <source>
        <dbReference type="Proteomes" id="UP001187734"/>
    </source>
</evidence>
<accession>A0AAE8M8X3</accession>
<feature type="region of interest" description="Disordered" evidence="8">
    <location>
        <begin position="215"/>
        <end position="314"/>
    </location>
</feature>
<evidence type="ECO:0000256" key="7">
    <source>
        <dbReference type="ARBA" id="ARBA00023242"/>
    </source>
</evidence>
<dbReference type="InterPro" id="IPR044867">
    <property type="entry name" value="DEUBAD_dom"/>
</dbReference>
<comment type="subcellular location">
    <subcellularLocation>
        <location evidence="1">Nucleus</location>
    </subcellularLocation>
</comment>
<feature type="compositionally biased region" description="Basic and acidic residues" evidence="8">
    <location>
        <begin position="251"/>
        <end position="277"/>
    </location>
</feature>
<evidence type="ECO:0000256" key="1">
    <source>
        <dbReference type="ARBA" id="ARBA00004123"/>
    </source>
</evidence>
<protein>
    <recommendedName>
        <fullName evidence="9">DEUBAD domain-containing protein</fullName>
    </recommendedName>
</protein>
<feature type="compositionally biased region" description="Basic and acidic residues" evidence="8">
    <location>
        <begin position="299"/>
        <end position="308"/>
    </location>
</feature>
<keyword evidence="3" id="KW-0863">Zinc-finger</keyword>
<dbReference type="GO" id="GO:0005634">
    <property type="term" value="C:nucleus"/>
    <property type="evidence" value="ECO:0007669"/>
    <property type="project" value="UniProtKB-SubCell"/>
</dbReference>
<dbReference type="InterPro" id="IPR028020">
    <property type="entry name" value="ASX_DEUBAD_dom"/>
</dbReference>
<evidence type="ECO:0000259" key="9">
    <source>
        <dbReference type="PROSITE" id="PS51916"/>
    </source>
</evidence>
<dbReference type="Proteomes" id="UP001187734">
    <property type="component" value="Unassembled WGS sequence"/>
</dbReference>
<gene>
    <name evidence="10" type="ORF">FTOL_06151</name>
</gene>
<organism evidence="10 11">
    <name type="scientific">Fusarium torulosum</name>
    <dbReference type="NCBI Taxonomy" id="33205"/>
    <lineage>
        <taxon>Eukaryota</taxon>
        <taxon>Fungi</taxon>
        <taxon>Dikarya</taxon>
        <taxon>Ascomycota</taxon>
        <taxon>Pezizomycotina</taxon>
        <taxon>Sordariomycetes</taxon>
        <taxon>Hypocreomycetidae</taxon>
        <taxon>Hypocreales</taxon>
        <taxon>Nectriaceae</taxon>
        <taxon>Fusarium</taxon>
    </lineage>
</organism>
<name>A0AAE8M8X3_9HYPO</name>
<keyword evidence="4" id="KW-0862">Zinc</keyword>
<feature type="region of interest" description="Disordered" evidence="8">
    <location>
        <begin position="1"/>
        <end position="74"/>
    </location>
</feature>
<evidence type="ECO:0000256" key="3">
    <source>
        <dbReference type="ARBA" id="ARBA00022771"/>
    </source>
</evidence>
<keyword evidence="7" id="KW-0539">Nucleus</keyword>
<keyword evidence="2" id="KW-0479">Metal-binding</keyword>
<dbReference type="Pfam" id="PF13919">
    <property type="entry name" value="ASXH"/>
    <property type="match status" value="1"/>
</dbReference>
<feature type="compositionally biased region" description="Polar residues" evidence="8">
    <location>
        <begin position="51"/>
        <end position="66"/>
    </location>
</feature>
<dbReference type="EMBL" id="ONZP01000196">
    <property type="protein sequence ID" value="SPJ76419.1"/>
    <property type="molecule type" value="Genomic_DNA"/>
</dbReference>
<reference evidence="10" key="1">
    <citation type="submission" date="2018-03" db="EMBL/GenBank/DDBJ databases">
        <authorList>
            <person name="Guldener U."/>
        </authorList>
    </citation>
    <scope>NUCLEOTIDE SEQUENCE</scope>
</reference>
<evidence type="ECO:0000256" key="8">
    <source>
        <dbReference type="SAM" id="MobiDB-lite"/>
    </source>
</evidence>
<evidence type="ECO:0000256" key="2">
    <source>
        <dbReference type="ARBA" id="ARBA00022723"/>
    </source>
</evidence>
<comment type="caution">
    <text evidence="10">The sequence shown here is derived from an EMBL/GenBank/DDBJ whole genome shotgun (WGS) entry which is preliminary data.</text>
</comment>
<dbReference type="AlphaFoldDB" id="A0AAE8M8X3"/>
<sequence length="314" mass="34726">MTDEDESTIVVNSEGTIKAHQRAPESSPLSSVPDDEYNDTAVKADQFPDTPGTSLTGQETTPSTTPKKARGKRRVVVKKAVRKSKWNAGNILTDSKSPLASADLRSILSNPLAWDILEKEEKAEILALFPDSQHILSAGTEDARPDFASLMNDDTFRYDCAAYTENIAQGRHDPEWLEQAWAAHERRKMGDFDEYLDDKFKDEWEVELPPELKTHRKPAISKEESDVKMGGTEPVPNGTDSNADACIEVDTTDKKENPNSDDRKDELETDDAVKEEPMIVAVGQENSSAMELDGEDTKEEPAKGECIEVKSNAG</sequence>